<dbReference type="EMBL" id="JAWWNJ010000036">
    <property type="protein sequence ID" value="KAK7023073.1"/>
    <property type="molecule type" value="Genomic_DNA"/>
</dbReference>
<evidence type="ECO:0000256" key="1">
    <source>
        <dbReference type="SAM" id="Phobius"/>
    </source>
</evidence>
<proteinExistence type="predicted"/>
<name>A0AAW0BAC3_9AGAR</name>
<gene>
    <name evidence="2" type="ORF">R3P38DRAFT_2957382</name>
</gene>
<evidence type="ECO:0000313" key="2">
    <source>
        <dbReference type="EMBL" id="KAK7023073.1"/>
    </source>
</evidence>
<feature type="transmembrane region" description="Helical" evidence="1">
    <location>
        <begin position="89"/>
        <end position="113"/>
    </location>
</feature>
<keyword evidence="1" id="KW-1133">Transmembrane helix</keyword>
<comment type="caution">
    <text evidence="2">The sequence shown here is derived from an EMBL/GenBank/DDBJ whole genome shotgun (WGS) entry which is preliminary data.</text>
</comment>
<evidence type="ECO:0000313" key="3">
    <source>
        <dbReference type="Proteomes" id="UP001362999"/>
    </source>
</evidence>
<dbReference type="AlphaFoldDB" id="A0AAW0BAC3"/>
<protein>
    <submittedName>
        <fullName evidence="2">Uncharacterized protein</fullName>
    </submittedName>
</protein>
<reference evidence="2 3" key="1">
    <citation type="journal article" date="2024" name="J Genomics">
        <title>Draft genome sequencing and assembly of Favolaschia claudopus CIRM-BRFM 2984 isolated from oak limbs.</title>
        <authorList>
            <person name="Navarro D."/>
            <person name="Drula E."/>
            <person name="Chaduli D."/>
            <person name="Cazenave R."/>
            <person name="Ahrendt S."/>
            <person name="Wang J."/>
            <person name="Lipzen A."/>
            <person name="Daum C."/>
            <person name="Barry K."/>
            <person name="Grigoriev I.V."/>
            <person name="Favel A."/>
            <person name="Rosso M.N."/>
            <person name="Martin F."/>
        </authorList>
    </citation>
    <scope>NUCLEOTIDE SEQUENCE [LARGE SCALE GENOMIC DNA]</scope>
    <source>
        <strain evidence="2 3">CIRM-BRFM 2984</strain>
    </source>
</reference>
<organism evidence="2 3">
    <name type="scientific">Favolaschia claudopus</name>
    <dbReference type="NCBI Taxonomy" id="2862362"/>
    <lineage>
        <taxon>Eukaryota</taxon>
        <taxon>Fungi</taxon>
        <taxon>Dikarya</taxon>
        <taxon>Basidiomycota</taxon>
        <taxon>Agaricomycotina</taxon>
        <taxon>Agaricomycetes</taxon>
        <taxon>Agaricomycetidae</taxon>
        <taxon>Agaricales</taxon>
        <taxon>Marasmiineae</taxon>
        <taxon>Mycenaceae</taxon>
        <taxon>Favolaschia</taxon>
    </lineage>
</organism>
<keyword evidence="3" id="KW-1185">Reference proteome</keyword>
<accession>A0AAW0BAC3</accession>
<dbReference type="Proteomes" id="UP001362999">
    <property type="component" value="Unassembled WGS sequence"/>
</dbReference>
<sequence length="207" mass="22343">MKIFLSIINSLTAAKFVQYSTAVFTVSAAAAHTMMLLCGSSSELLISVSTSSLTPSRRVLLLPCTYSPHIFPQRPNCAVSLIHFTMNSLLLVFLAVVAFLSIPLSICILFVMARPKAYTINPRANPSVPATPGLIGPGQTTFTVTGMLGPFRTYLHLPGQIQFPPSALYQIGRGRIPIDAEEPRISLEPMNMPHNAQHGHKDGGGLQ</sequence>
<keyword evidence="1" id="KW-0812">Transmembrane</keyword>
<keyword evidence="1" id="KW-0472">Membrane</keyword>